<feature type="chain" id="PRO_5043709887" evidence="2">
    <location>
        <begin position="23"/>
        <end position="479"/>
    </location>
</feature>
<dbReference type="InterPro" id="IPR021476">
    <property type="entry name" value="Egh16-like"/>
</dbReference>
<sequence>MHFSTLINAAVVVLTFADVTSAHCVFVDAYGNKDPVLRGFGLGFSASHVRKGFAQWPQQADIAVFNLRPVHTGWWKGYQAQGCGTSILSVSQWYQKNQPAKWSGKGVTAAKRAWYWKQNTPAGGFINIKGHLDWLVNHENKKLTRNDIATGRKHLRNGFPKVTAGGTLNVLVWQVNLDGGGPFKCRLENGLTGQKFGGWLPVLKNCHGDKNSLNLKGVQKTCWFTVQLPAHLNCGGVHAGYKDLCMMRCENSAKNGPFGGCIPFQQVKPKPIYITIRPPPQTVIVTKGEPLTVTKGDIITIAKPSVVTVTRTAVVNATKGQVLTIIFNGVTRYRTFTKKEVATITNATPATVTKQATVTVTDKSVVTIEEDATVTVTKAPVTTTSQAAGGKDAEPVPSASADPENDDANKTTAEPEATKTPTKEEIEAAAGGEEISPEDLKEVEDEKIDDKTKEDLKEEAEAGGKPAEAPETVEELEYF</sequence>
<organism evidence="3 4">
    <name type="scientific">Orbilia blumenaviensis</name>
    <dbReference type="NCBI Taxonomy" id="1796055"/>
    <lineage>
        <taxon>Eukaryota</taxon>
        <taxon>Fungi</taxon>
        <taxon>Dikarya</taxon>
        <taxon>Ascomycota</taxon>
        <taxon>Pezizomycotina</taxon>
        <taxon>Orbiliomycetes</taxon>
        <taxon>Orbiliales</taxon>
        <taxon>Orbiliaceae</taxon>
        <taxon>Orbilia</taxon>
    </lineage>
</organism>
<feature type="compositionally biased region" description="Basic and acidic residues" evidence="1">
    <location>
        <begin position="448"/>
        <end position="462"/>
    </location>
</feature>
<evidence type="ECO:0000313" key="3">
    <source>
        <dbReference type="EMBL" id="KAK6360522.1"/>
    </source>
</evidence>
<proteinExistence type="predicted"/>
<protein>
    <submittedName>
        <fullName evidence="3">Uncharacterized protein</fullName>
    </submittedName>
</protein>
<reference evidence="3 4" key="1">
    <citation type="submission" date="2019-10" db="EMBL/GenBank/DDBJ databases">
        <authorList>
            <person name="Palmer J.M."/>
        </authorList>
    </citation>
    <scope>NUCLEOTIDE SEQUENCE [LARGE SCALE GENOMIC DNA]</scope>
    <source>
        <strain evidence="3 4">TWF730</strain>
    </source>
</reference>
<dbReference type="Pfam" id="PF11327">
    <property type="entry name" value="Egh16-like"/>
    <property type="match status" value="1"/>
</dbReference>
<gene>
    <name evidence="3" type="ORF">TWF730_006663</name>
</gene>
<feature type="signal peptide" evidence="2">
    <location>
        <begin position="1"/>
        <end position="22"/>
    </location>
</feature>
<dbReference type="EMBL" id="JAVHNS010000003">
    <property type="protein sequence ID" value="KAK6360522.1"/>
    <property type="molecule type" value="Genomic_DNA"/>
</dbReference>
<evidence type="ECO:0000313" key="4">
    <source>
        <dbReference type="Proteomes" id="UP001373714"/>
    </source>
</evidence>
<name>A0AAV9VEX4_9PEZI</name>
<accession>A0AAV9VEX4</accession>
<feature type="compositionally biased region" description="Low complexity" evidence="1">
    <location>
        <begin position="410"/>
        <end position="420"/>
    </location>
</feature>
<keyword evidence="4" id="KW-1185">Reference proteome</keyword>
<dbReference type="AlphaFoldDB" id="A0AAV9VEX4"/>
<evidence type="ECO:0000256" key="1">
    <source>
        <dbReference type="SAM" id="MobiDB-lite"/>
    </source>
</evidence>
<comment type="caution">
    <text evidence="3">The sequence shown here is derived from an EMBL/GenBank/DDBJ whole genome shotgun (WGS) entry which is preliminary data.</text>
</comment>
<feature type="region of interest" description="Disordered" evidence="1">
    <location>
        <begin position="385"/>
        <end position="479"/>
    </location>
</feature>
<dbReference type="Proteomes" id="UP001373714">
    <property type="component" value="Unassembled WGS sequence"/>
</dbReference>
<dbReference type="PANTHER" id="PTHR34618:SF4">
    <property type="entry name" value="CAS1"/>
    <property type="match status" value="1"/>
</dbReference>
<feature type="compositionally biased region" description="Acidic residues" evidence="1">
    <location>
        <begin position="435"/>
        <end position="447"/>
    </location>
</feature>
<evidence type="ECO:0000256" key="2">
    <source>
        <dbReference type="SAM" id="SignalP"/>
    </source>
</evidence>
<keyword evidence="2" id="KW-0732">Signal</keyword>
<dbReference type="PANTHER" id="PTHR34618">
    <property type="entry name" value="SURFACE PROTEIN MAS1, PUTATIVE-RELATED"/>
    <property type="match status" value="1"/>
</dbReference>